<dbReference type="Proteomes" id="UP001256818">
    <property type="component" value="Unassembled WGS sequence"/>
</dbReference>
<keyword evidence="1" id="KW-1133">Transmembrane helix</keyword>
<sequence length="95" mass="10925">MREIIKITGWLLFIMGLVTIMLFSGNEYQWMQDMEPSITALPQRNGNREVIRRLIYFISAAIQIVLYFLSVSRTGKGFSVLGILLLLIIAWSSEQ</sequence>
<protein>
    <submittedName>
        <fullName evidence="2">Uncharacterized protein</fullName>
    </submittedName>
</protein>
<dbReference type="RefSeq" id="WP_001206794.1">
    <property type="nucleotide sequence ID" value="NZ_CP112983.1"/>
</dbReference>
<evidence type="ECO:0000313" key="2">
    <source>
        <dbReference type="EMBL" id="MDR4880059.1"/>
    </source>
</evidence>
<evidence type="ECO:0000256" key="1">
    <source>
        <dbReference type="SAM" id="Phobius"/>
    </source>
</evidence>
<proteinExistence type="predicted"/>
<dbReference type="EMBL" id="JAVIWS010000001">
    <property type="protein sequence ID" value="MDR4880059.1"/>
    <property type="molecule type" value="Genomic_DNA"/>
</dbReference>
<gene>
    <name evidence="2" type="ORF">RGV86_17175</name>
</gene>
<evidence type="ECO:0000313" key="3">
    <source>
        <dbReference type="Proteomes" id="UP001256818"/>
    </source>
</evidence>
<name>A0ABU1DVP3_9ESCH</name>
<accession>A0ABU1DVP3</accession>
<keyword evidence="1" id="KW-0472">Membrane</keyword>
<feature type="transmembrane region" description="Helical" evidence="1">
    <location>
        <begin position="50"/>
        <end position="70"/>
    </location>
</feature>
<feature type="transmembrane region" description="Helical" evidence="1">
    <location>
        <begin position="77"/>
        <end position="93"/>
    </location>
</feature>
<keyword evidence="1" id="KW-0812">Transmembrane</keyword>
<comment type="caution">
    <text evidence="2">The sequence shown here is derived from an EMBL/GenBank/DDBJ whole genome shotgun (WGS) entry which is preliminary data.</text>
</comment>
<keyword evidence="3" id="KW-1185">Reference proteome</keyword>
<dbReference type="GeneID" id="86862745"/>
<organism evidence="2 3">
    <name type="scientific">Escherichia ruysiae</name>
    <dbReference type="NCBI Taxonomy" id="2608867"/>
    <lineage>
        <taxon>Bacteria</taxon>
        <taxon>Pseudomonadati</taxon>
        <taxon>Pseudomonadota</taxon>
        <taxon>Gammaproteobacteria</taxon>
        <taxon>Enterobacterales</taxon>
        <taxon>Enterobacteriaceae</taxon>
        <taxon>Escherichia</taxon>
    </lineage>
</organism>
<reference evidence="2 3" key="1">
    <citation type="submission" date="2023-08" db="EMBL/GenBank/DDBJ databases">
        <title>Whole-Genome Sequencing and Taxonomic description of Escherichia ruysiae strains Isolated from a healthy canine fecal sample.</title>
        <authorList>
            <person name="Liang S."/>
            <person name="Mlaga K.D."/>
            <person name="Jospin G."/>
            <person name="Uttarwar R."/>
            <person name="Marfori Z."/>
            <person name="Alvarado N."/>
            <person name="Scarsella E."/>
            <person name="Ganz H."/>
            <person name="Dione N."/>
        </authorList>
    </citation>
    <scope>NUCLEOTIDE SEQUENCE [LARGE SCALE GENOMIC DNA]</scope>
    <source>
        <strain evidence="2 3">AB136</strain>
    </source>
</reference>
<feature type="transmembrane region" description="Helical" evidence="1">
    <location>
        <begin position="7"/>
        <end position="25"/>
    </location>
</feature>